<evidence type="ECO:0000256" key="3">
    <source>
        <dbReference type="ARBA" id="ARBA00022448"/>
    </source>
</evidence>
<evidence type="ECO:0000256" key="1">
    <source>
        <dbReference type="ARBA" id="ARBA00001970"/>
    </source>
</evidence>
<keyword evidence="8" id="KW-0249">Electron transport</keyword>
<name>A0ABX0RT35_9GAMM</name>
<keyword evidence="5" id="KW-0349">Heme</keyword>
<comment type="caution">
    <text evidence="15">The sequence shown here is derived from an EMBL/GenBank/DDBJ whole genome shotgun (WGS) entry which is preliminary data.</text>
</comment>
<evidence type="ECO:0000256" key="12">
    <source>
        <dbReference type="ARBA" id="ARBA00037975"/>
    </source>
</evidence>
<evidence type="ECO:0000256" key="4">
    <source>
        <dbReference type="ARBA" id="ARBA00022475"/>
    </source>
</evidence>
<evidence type="ECO:0000256" key="13">
    <source>
        <dbReference type="SAM" id="Phobius"/>
    </source>
</evidence>
<dbReference type="Proteomes" id="UP001515780">
    <property type="component" value="Unassembled WGS sequence"/>
</dbReference>
<dbReference type="RefSeq" id="WP_166934493.1">
    <property type="nucleotide sequence ID" value="NZ_VWXC01000012.1"/>
</dbReference>
<keyword evidence="7" id="KW-0479">Metal-binding</keyword>
<comment type="similarity">
    <text evidence="12">Belongs to the cytochrome b561 family.</text>
</comment>
<gene>
    <name evidence="15" type="ORF">F3J37_16420</name>
</gene>
<evidence type="ECO:0000313" key="15">
    <source>
        <dbReference type="EMBL" id="NIG20263.1"/>
    </source>
</evidence>
<evidence type="ECO:0000313" key="16">
    <source>
        <dbReference type="Proteomes" id="UP001515780"/>
    </source>
</evidence>
<protein>
    <submittedName>
        <fullName evidence="15">Cytochrome b</fullName>
    </submittedName>
</protein>
<reference evidence="15 16" key="1">
    <citation type="journal article" date="2019" name="bioRxiv">
        <title>Bacteria contribute to plant secondary compound degradation in a generalist herbivore system.</title>
        <authorList>
            <person name="Francoeur C.B."/>
            <person name="Khadempour L."/>
            <person name="Moreira-Soto R.D."/>
            <person name="Gotting K."/>
            <person name="Book A.J."/>
            <person name="Pinto-Tomas A.A."/>
            <person name="Keefover-Ring K."/>
            <person name="Currie C.R."/>
        </authorList>
    </citation>
    <scope>NUCLEOTIDE SEQUENCE [LARGE SCALE GENOMIC DNA]</scope>
    <source>
        <strain evidence="15">Al-1710</strain>
    </source>
</reference>
<dbReference type="InterPro" id="IPR052168">
    <property type="entry name" value="Cytochrome_b561_oxidase"/>
</dbReference>
<comment type="cofactor">
    <cofactor evidence="1">
        <name>heme b</name>
        <dbReference type="ChEBI" id="CHEBI:60344"/>
    </cofactor>
</comment>
<evidence type="ECO:0000259" key="14">
    <source>
        <dbReference type="Pfam" id="PF01292"/>
    </source>
</evidence>
<dbReference type="InterPro" id="IPR011577">
    <property type="entry name" value="Cyt_b561_bac/Ni-Hgenase"/>
</dbReference>
<keyword evidence="4" id="KW-1003">Cell membrane</keyword>
<organism evidence="15 16">
    <name type="scientific">Candidatus Pantoea communis</name>
    <dbReference type="NCBI Taxonomy" id="2608354"/>
    <lineage>
        <taxon>Bacteria</taxon>
        <taxon>Pseudomonadati</taxon>
        <taxon>Pseudomonadota</taxon>
        <taxon>Gammaproteobacteria</taxon>
        <taxon>Enterobacterales</taxon>
        <taxon>Erwiniaceae</taxon>
        <taxon>Pantoea</taxon>
    </lineage>
</organism>
<dbReference type="Pfam" id="PF01292">
    <property type="entry name" value="Ni_hydr_CYTB"/>
    <property type="match status" value="1"/>
</dbReference>
<feature type="transmembrane region" description="Helical" evidence="13">
    <location>
        <begin position="155"/>
        <end position="177"/>
    </location>
</feature>
<keyword evidence="11 13" id="KW-0472">Membrane</keyword>
<evidence type="ECO:0000256" key="11">
    <source>
        <dbReference type="ARBA" id="ARBA00023136"/>
    </source>
</evidence>
<sequence length="198" mass="22761">MSAPARQNSRQRYDAFSMTLHWITAFSVIFLFASAHIWEQLEKGTPLRKGLQAWHISFGILLALVMIVRPLWRFYCQRQTHLAVAPAESSTPMRIIAHAVHGLLYLLLFTQVVLGFLFRWAQQEPFNFFGLFDIPTFIHVDTALRHTLAGLHNNVAWALISLAGAHALAALLHHYVLRDNVLRRMLPLRDSMPLREDK</sequence>
<dbReference type="PANTHER" id="PTHR30529:SF3">
    <property type="entry name" value="CYTOCHROME B561 HOMOLOG 1"/>
    <property type="match status" value="1"/>
</dbReference>
<evidence type="ECO:0000256" key="10">
    <source>
        <dbReference type="ARBA" id="ARBA00023004"/>
    </source>
</evidence>
<dbReference type="Gene3D" id="1.20.950.20">
    <property type="entry name" value="Transmembrane di-heme cytochromes, Chain C"/>
    <property type="match status" value="1"/>
</dbReference>
<feature type="transmembrane region" description="Helical" evidence="13">
    <location>
        <begin position="53"/>
        <end position="72"/>
    </location>
</feature>
<keyword evidence="9 13" id="KW-1133">Transmembrane helix</keyword>
<feature type="transmembrane region" description="Helical" evidence="13">
    <location>
        <begin position="20"/>
        <end position="38"/>
    </location>
</feature>
<keyword evidence="3" id="KW-0813">Transport</keyword>
<dbReference type="EMBL" id="VWXC01000012">
    <property type="protein sequence ID" value="NIG20263.1"/>
    <property type="molecule type" value="Genomic_DNA"/>
</dbReference>
<dbReference type="SUPFAM" id="SSF81342">
    <property type="entry name" value="Transmembrane di-heme cytochromes"/>
    <property type="match status" value="1"/>
</dbReference>
<dbReference type="InterPro" id="IPR016174">
    <property type="entry name" value="Di-haem_cyt_TM"/>
</dbReference>
<feature type="transmembrane region" description="Helical" evidence="13">
    <location>
        <begin position="103"/>
        <end position="121"/>
    </location>
</feature>
<dbReference type="PANTHER" id="PTHR30529">
    <property type="entry name" value="CYTOCHROME B561"/>
    <property type="match status" value="1"/>
</dbReference>
<keyword evidence="10" id="KW-0408">Iron</keyword>
<keyword evidence="6 13" id="KW-0812">Transmembrane</keyword>
<keyword evidence="16" id="KW-1185">Reference proteome</keyword>
<proteinExistence type="inferred from homology"/>
<evidence type="ECO:0000256" key="8">
    <source>
        <dbReference type="ARBA" id="ARBA00022982"/>
    </source>
</evidence>
<comment type="subcellular location">
    <subcellularLocation>
        <location evidence="2">Cell membrane</location>
        <topology evidence="2">Multi-pass membrane protein</topology>
    </subcellularLocation>
</comment>
<evidence type="ECO:0000256" key="2">
    <source>
        <dbReference type="ARBA" id="ARBA00004651"/>
    </source>
</evidence>
<evidence type="ECO:0000256" key="6">
    <source>
        <dbReference type="ARBA" id="ARBA00022692"/>
    </source>
</evidence>
<feature type="domain" description="Cytochrome b561 bacterial/Ni-hydrogenase" evidence="14">
    <location>
        <begin position="12"/>
        <end position="187"/>
    </location>
</feature>
<evidence type="ECO:0000256" key="7">
    <source>
        <dbReference type="ARBA" id="ARBA00022723"/>
    </source>
</evidence>
<evidence type="ECO:0000256" key="9">
    <source>
        <dbReference type="ARBA" id="ARBA00022989"/>
    </source>
</evidence>
<accession>A0ABX0RT35</accession>
<evidence type="ECO:0000256" key="5">
    <source>
        <dbReference type="ARBA" id="ARBA00022617"/>
    </source>
</evidence>